<feature type="transmembrane region" description="Helical" evidence="1">
    <location>
        <begin position="12"/>
        <end position="34"/>
    </location>
</feature>
<sequence>MLCSQSSLCCRLLLAYGFPCLVPLSYGLISFAMMKGWLHRVVYETKLLAMMQQACGYAVSNVLVLPSILCLSG</sequence>
<proteinExistence type="predicted"/>
<evidence type="ECO:0000313" key="2">
    <source>
        <dbReference type="EMBL" id="GMH24159.1"/>
    </source>
</evidence>
<dbReference type="EMBL" id="BSYO01000027">
    <property type="protein sequence ID" value="GMH24159.1"/>
    <property type="molecule type" value="Genomic_DNA"/>
</dbReference>
<keyword evidence="1" id="KW-1133">Transmembrane helix</keyword>
<keyword evidence="1" id="KW-0472">Membrane</keyword>
<protein>
    <submittedName>
        <fullName evidence="2">Uncharacterized protein</fullName>
    </submittedName>
</protein>
<accession>A0AAD3T7K9</accession>
<organism evidence="2 3">
    <name type="scientific">Nepenthes gracilis</name>
    <name type="common">Slender pitcher plant</name>
    <dbReference type="NCBI Taxonomy" id="150966"/>
    <lineage>
        <taxon>Eukaryota</taxon>
        <taxon>Viridiplantae</taxon>
        <taxon>Streptophyta</taxon>
        <taxon>Embryophyta</taxon>
        <taxon>Tracheophyta</taxon>
        <taxon>Spermatophyta</taxon>
        <taxon>Magnoliopsida</taxon>
        <taxon>eudicotyledons</taxon>
        <taxon>Gunneridae</taxon>
        <taxon>Pentapetalae</taxon>
        <taxon>Caryophyllales</taxon>
        <taxon>Nepenthaceae</taxon>
        <taxon>Nepenthes</taxon>
    </lineage>
</organism>
<evidence type="ECO:0000313" key="3">
    <source>
        <dbReference type="Proteomes" id="UP001279734"/>
    </source>
</evidence>
<comment type="caution">
    <text evidence="2">The sequence shown here is derived from an EMBL/GenBank/DDBJ whole genome shotgun (WGS) entry which is preliminary data.</text>
</comment>
<reference evidence="2" key="1">
    <citation type="submission" date="2023-05" db="EMBL/GenBank/DDBJ databases">
        <title>Nepenthes gracilis genome sequencing.</title>
        <authorList>
            <person name="Fukushima K."/>
        </authorList>
    </citation>
    <scope>NUCLEOTIDE SEQUENCE</scope>
    <source>
        <strain evidence="2">SING2019-196</strain>
    </source>
</reference>
<gene>
    <name evidence="2" type="ORF">Nepgr_026002</name>
</gene>
<dbReference type="Proteomes" id="UP001279734">
    <property type="component" value="Unassembled WGS sequence"/>
</dbReference>
<evidence type="ECO:0000256" key="1">
    <source>
        <dbReference type="SAM" id="Phobius"/>
    </source>
</evidence>
<feature type="transmembrane region" description="Helical" evidence="1">
    <location>
        <begin position="54"/>
        <end position="72"/>
    </location>
</feature>
<keyword evidence="3" id="KW-1185">Reference proteome</keyword>
<dbReference type="AlphaFoldDB" id="A0AAD3T7K9"/>
<name>A0AAD3T7K9_NEPGR</name>
<keyword evidence="1" id="KW-0812">Transmembrane</keyword>